<evidence type="ECO:0000256" key="2">
    <source>
        <dbReference type="SAM" id="MobiDB-lite"/>
    </source>
</evidence>
<reference evidence="4" key="1">
    <citation type="journal article" date="2013" name="Genetics">
        <title>The draft genome and transcriptome of Panagrellus redivivus are shaped by the harsh demands of a free-living lifestyle.</title>
        <authorList>
            <person name="Srinivasan J."/>
            <person name="Dillman A.R."/>
            <person name="Macchietto M.G."/>
            <person name="Heikkinen L."/>
            <person name="Lakso M."/>
            <person name="Fracchia K.M."/>
            <person name="Antoshechkin I."/>
            <person name="Mortazavi A."/>
            <person name="Wong G."/>
            <person name="Sternberg P.W."/>
        </authorList>
    </citation>
    <scope>NUCLEOTIDE SEQUENCE [LARGE SCALE GENOMIC DNA]</scope>
    <source>
        <strain evidence="4">MT8872</strain>
    </source>
</reference>
<feature type="region of interest" description="Disordered" evidence="2">
    <location>
        <begin position="65"/>
        <end position="98"/>
    </location>
</feature>
<dbReference type="Pfam" id="PF10148">
    <property type="entry name" value="SCHIP-1_C"/>
    <property type="match status" value="1"/>
</dbReference>
<evidence type="ECO:0000313" key="5">
    <source>
        <dbReference type="WBParaSite" id="Pan_g21629.t1"/>
    </source>
</evidence>
<organism evidence="4 5">
    <name type="scientific">Panagrellus redivivus</name>
    <name type="common">Microworm</name>
    <dbReference type="NCBI Taxonomy" id="6233"/>
    <lineage>
        <taxon>Eukaryota</taxon>
        <taxon>Metazoa</taxon>
        <taxon>Ecdysozoa</taxon>
        <taxon>Nematoda</taxon>
        <taxon>Chromadorea</taxon>
        <taxon>Rhabditida</taxon>
        <taxon>Tylenchina</taxon>
        <taxon>Panagrolaimomorpha</taxon>
        <taxon>Panagrolaimoidea</taxon>
        <taxon>Panagrolaimidae</taxon>
        <taxon>Panagrellus</taxon>
    </lineage>
</organism>
<feature type="region of interest" description="Disordered" evidence="2">
    <location>
        <begin position="324"/>
        <end position="365"/>
    </location>
</feature>
<dbReference type="GO" id="GO:0035332">
    <property type="term" value="P:positive regulation of hippo signaling"/>
    <property type="evidence" value="ECO:0007669"/>
    <property type="project" value="TreeGrafter"/>
</dbReference>
<feature type="region of interest" description="Disordered" evidence="2">
    <location>
        <begin position="506"/>
        <end position="535"/>
    </location>
</feature>
<feature type="region of interest" description="Disordered" evidence="2">
    <location>
        <begin position="1"/>
        <end position="39"/>
    </location>
</feature>
<accession>A0A7E4VIN5</accession>
<name>A0A7E4VIN5_PANRE</name>
<evidence type="ECO:0000313" key="4">
    <source>
        <dbReference type="Proteomes" id="UP000492821"/>
    </source>
</evidence>
<feature type="compositionally biased region" description="Acidic residues" evidence="2">
    <location>
        <begin position="336"/>
        <end position="347"/>
    </location>
</feature>
<evidence type="ECO:0000256" key="1">
    <source>
        <dbReference type="ARBA" id="ARBA00023054"/>
    </source>
</evidence>
<feature type="compositionally biased region" description="Low complexity" evidence="2">
    <location>
        <begin position="516"/>
        <end position="535"/>
    </location>
</feature>
<protein>
    <submittedName>
        <fullName evidence="5">SCHIP-1 domain-containing protein</fullName>
    </submittedName>
</protein>
<keyword evidence="4" id="KW-1185">Reference proteome</keyword>
<dbReference type="AlphaFoldDB" id="A0A7E4VIN5"/>
<dbReference type="InterPro" id="IPR039045">
    <property type="entry name" value="SCHIP_1"/>
</dbReference>
<dbReference type="PANTHER" id="PTHR13103">
    <property type="entry name" value="SCHWANNOMIN INTERACTING PROTEIN 1"/>
    <property type="match status" value="1"/>
</dbReference>
<dbReference type="Proteomes" id="UP000492821">
    <property type="component" value="Unassembled WGS sequence"/>
</dbReference>
<feature type="compositionally biased region" description="Acidic residues" evidence="2">
    <location>
        <begin position="70"/>
        <end position="82"/>
    </location>
</feature>
<dbReference type="PANTHER" id="PTHR13103:SF2">
    <property type="entry name" value="IQCJ-SCHIP1 READTHROUGH TRANSCRIPT PROTEIN-RELATED"/>
    <property type="match status" value="1"/>
</dbReference>
<feature type="domain" description="Schwannomin interacting protein 1 C-terminal" evidence="3">
    <location>
        <begin position="272"/>
        <end position="492"/>
    </location>
</feature>
<sequence length="550" mass="59283">MLCASTAAAYGESDANGNQTTNYSSSTSAENANQANVLPTSSSSLDVAKLLTDLTLHASQDIAALGSSSDTDDDELDDDNDDACSSSAESTSCSENSFEMSSAASFTSTLNKSDSMKSPEPVISSPDVEVDDSAVDSDTAPSADVIDAVQQLSVAVAQSAMNGNGGGNGTTSSGSSGICELSEASDSVASLERSTRPTSLVGKMAVGRGPTASTSMDSFLLQKPLSPRAREQISQELSQLDTGLPTLDFESLEEKLSTAAREHEASERRKLGDEVRRRLALQYDQYTSGPSPAVSHHPARSNLAARYHASKNLQVCYLNDLSEDEDSGLNRKDEFLDSDEDDDDDDLLPSGSTVVPKSKSTPNLCRRRGMNATELARRTQPDAVGFQDRLTILREETQIMLRKAKEAAKLQMEVDRQANPAIEKVMQKKWTRLELARMKTNELAHILHGLRFNIDASNAELVQLLVEKDGLWMEQDSILVDIEDAIQHRMSSESLNLPSFLYVADPQTSKPPPASAPTTSRAPPQSNSISSQLSATSSIFAPSRWKLFKR</sequence>
<feature type="region of interest" description="Disordered" evidence="2">
    <location>
        <begin position="110"/>
        <end position="140"/>
    </location>
</feature>
<reference evidence="5" key="2">
    <citation type="submission" date="2020-10" db="UniProtKB">
        <authorList>
            <consortium name="WormBaseParasite"/>
        </authorList>
    </citation>
    <scope>IDENTIFICATION</scope>
</reference>
<dbReference type="GO" id="GO:0030054">
    <property type="term" value="C:cell junction"/>
    <property type="evidence" value="ECO:0007669"/>
    <property type="project" value="TreeGrafter"/>
</dbReference>
<feature type="compositionally biased region" description="Polar residues" evidence="2">
    <location>
        <begin position="15"/>
        <end position="39"/>
    </location>
</feature>
<dbReference type="WBParaSite" id="Pan_g21629.t1">
    <property type="protein sequence ID" value="Pan_g21629.t1"/>
    <property type="gene ID" value="Pan_g21629"/>
</dbReference>
<dbReference type="InterPro" id="IPR015649">
    <property type="entry name" value="SCHIP_1_C"/>
</dbReference>
<keyword evidence="1" id="KW-0175">Coiled coil</keyword>
<proteinExistence type="predicted"/>
<feature type="compositionally biased region" description="Polar residues" evidence="2">
    <location>
        <begin position="350"/>
        <end position="363"/>
    </location>
</feature>
<dbReference type="GO" id="GO:0005886">
    <property type="term" value="C:plasma membrane"/>
    <property type="evidence" value="ECO:0007669"/>
    <property type="project" value="TreeGrafter"/>
</dbReference>
<feature type="compositionally biased region" description="Low complexity" evidence="2">
    <location>
        <begin position="83"/>
        <end position="97"/>
    </location>
</feature>
<evidence type="ECO:0000259" key="3">
    <source>
        <dbReference type="Pfam" id="PF10148"/>
    </source>
</evidence>